<dbReference type="InterPro" id="IPR010690">
    <property type="entry name" value="YqfD"/>
</dbReference>
<proteinExistence type="predicted"/>
<evidence type="ECO:0000313" key="1">
    <source>
        <dbReference type="EMBL" id="NFV25768.1"/>
    </source>
</evidence>
<dbReference type="NCBIfam" id="TIGR02876">
    <property type="entry name" value="spore_yqfD"/>
    <property type="match status" value="1"/>
</dbReference>
<dbReference type="Pfam" id="PF06898">
    <property type="entry name" value="YqfD"/>
    <property type="match status" value="1"/>
</dbReference>
<dbReference type="Proteomes" id="UP000486903">
    <property type="component" value="Unassembled WGS sequence"/>
</dbReference>
<dbReference type="EMBL" id="SXFB01000003">
    <property type="protein sequence ID" value="NFV25768.1"/>
    <property type="molecule type" value="Genomic_DNA"/>
</dbReference>
<dbReference type="RefSeq" id="WP_003371832.1">
    <property type="nucleotide sequence ID" value="NZ_JACBBA010000003.1"/>
</dbReference>
<reference evidence="1 2" key="1">
    <citation type="submission" date="2019-04" db="EMBL/GenBank/DDBJ databases">
        <title>Genome sequencing of Clostridium botulinum Groups I-IV and Clostridium butyricum.</title>
        <authorList>
            <person name="Brunt J."/>
            <person name="Van Vliet A.H.M."/>
            <person name="Stringer S.C."/>
            <person name="Carter A.T."/>
            <person name="Peck M.W."/>
        </authorList>
    </citation>
    <scope>NUCLEOTIDE SEQUENCE [LARGE SCALE GENOMIC DNA]</scope>
    <source>
        <strain evidence="1 2">BL81</strain>
    </source>
</reference>
<sequence>MILDRLKIGKITIEVNSLIPEKILNIIWQRGINVTKIVKLNITTVRFEIPFDSYKEVEEVVKKTKGKVRIVGKSGIIVLLLSIKRKLSLCIGAGVFLLVLYVLSNYIWAIDIQTRNNLSPFEVRKELTSIIGIKPGLKKSDINVYNIEKKMEDLDSEVMWVRARIEGSTLRVIVAEKVNPPVTEKISPEQVLAKMDGEVKRVFTFSGNPSVKPGDIVKIGDVLILPIQGKEGFEKEVKPSGSVIANTFYEKSMEIQTSGEKIQRTGEKDSDIYLNFWGKKIYLKKAINDFKYYDKIEETGGLFNQVIYFRKEGKSVNLDKDKVVEDTVEKLRKSLQKDLTNDAKIIDNKVDIENISEDTICVKVIFTVEQDIAENIS</sequence>
<dbReference type="AlphaFoldDB" id="A0A6B4JMF8"/>
<protein>
    <submittedName>
        <fullName evidence="1">Sporulation protein YqfD</fullName>
    </submittedName>
</protein>
<accession>A0A6B4JMF8</accession>
<name>A0A6B4JMF8_CLOBO</name>
<gene>
    <name evidence="1" type="primary">yqfD</name>
    <name evidence="1" type="ORF">FDG31_06225</name>
</gene>
<organism evidence="1 2">
    <name type="scientific">Clostridium botulinum</name>
    <dbReference type="NCBI Taxonomy" id="1491"/>
    <lineage>
        <taxon>Bacteria</taxon>
        <taxon>Bacillati</taxon>
        <taxon>Bacillota</taxon>
        <taxon>Clostridia</taxon>
        <taxon>Eubacteriales</taxon>
        <taxon>Clostridiaceae</taxon>
        <taxon>Clostridium</taxon>
    </lineage>
</organism>
<comment type="caution">
    <text evidence="1">The sequence shown here is derived from an EMBL/GenBank/DDBJ whole genome shotgun (WGS) entry which is preliminary data.</text>
</comment>
<evidence type="ECO:0000313" key="2">
    <source>
        <dbReference type="Proteomes" id="UP000486903"/>
    </source>
</evidence>